<dbReference type="AlphaFoldDB" id="A0A3M6U9I5"/>
<proteinExistence type="predicted"/>
<evidence type="ECO:0000256" key="1">
    <source>
        <dbReference type="SAM" id="MobiDB-lite"/>
    </source>
</evidence>
<evidence type="ECO:0000313" key="2">
    <source>
        <dbReference type="EMBL" id="RMX50194.1"/>
    </source>
</evidence>
<organism evidence="2 3">
    <name type="scientific">Pocillopora damicornis</name>
    <name type="common">Cauliflower coral</name>
    <name type="synonym">Millepora damicornis</name>
    <dbReference type="NCBI Taxonomy" id="46731"/>
    <lineage>
        <taxon>Eukaryota</taxon>
        <taxon>Metazoa</taxon>
        <taxon>Cnidaria</taxon>
        <taxon>Anthozoa</taxon>
        <taxon>Hexacorallia</taxon>
        <taxon>Scleractinia</taxon>
        <taxon>Astrocoeniina</taxon>
        <taxon>Pocilloporidae</taxon>
        <taxon>Pocillopora</taxon>
    </lineage>
</organism>
<protein>
    <submittedName>
        <fullName evidence="2">Uncharacterized protein</fullName>
    </submittedName>
</protein>
<comment type="caution">
    <text evidence="2">The sequence shown here is derived from an EMBL/GenBank/DDBJ whole genome shotgun (WGS) entry which is preliminary data.</text>
</comment>
<keyword evidence="3" id="KW-1185">Reference proteome</keyword>
<accession>A0A3M6U9I5</accession>
<reference evidence="2 3" key="1">
    <citation type="journal article" date="2018" name="Sci. Rep.">
        <title>Comparative analysis of the Pocillopora damicornis genome highlights role of immune system in coral evolution.</title>
        <authorList>
            <person name="Cunning R."/>
            <person name="Bay R.A."/>
            <person name="Gillette P."/>
            <person name="Baker A.C."/>
            <person name="Traylor-Knowles N."/>
        </authorList>
    </citation>
    <scope>NUCLEOTIDE SEQUENCE [LARGE SCALE GENOMIC DNA]</scope>
    <source>
        <strain evidence="2">RSMAS</strain>
        <tissue evidence="2">Whole animal</tissue>
    </source>
</reference>
<feature type="compositionally biased region" description="Basic residues" evidence="1">
    <location>
        <begin position="1"/>
        <end position="31"/>
    </location>
</feature>
<feature type="region of interest" description="Disordered" evidence="1">
    <location>
        <begin position="1"/>
        <end position="38"/>
    </location>
</feature>
<sequence length="109" mass="12312">MAPGKTHVHSKHKNKLHTKRKSSSGVKKAKKSTLSNKQLKEKTFQQIEEVNKSFTAVHNITSIKSRTQRESVSTERLAHVKISKEKLIAPNTNVTQEELLKTVEDIANL</sequence>
<dbReference type="OrthoDB" id="5981900at2759"/>
<gene>
    <name evidence="2" type="ORF">pdam_00004803</name>
</gene>
<name>A0A3M6U9I5_POCDA</name>
<dbReference type="Proteomes" id="UP000275408">
    <property type="component" value="Unassembled WGS sequence"/>
</dbReference>
<dbReference type="EMBL" id="RCHS01002005">
    <property type="protein sequence ID" value="RMX50194.1"/>
    <property type="molecule type" value="Genomic_DNA"/>
</dbReference>
<evidence type="ECO:0000313" key="3">
    <source>
        <dbReference type="Proteomes" id="UP000275408"/>
    </source>
</evidence>